<dbReference type="RefSeq" id="WP_036751989.1">
    <property type="nucleotide sequence ID" value="NZ_JAGSGC010000006.1"/>
</dbReference>
<keyword evidence="1" id="KW-1133">Transmembrane helix</keyword>
<comment type="caution">
    <text evidence="2">The sequence shown here is derived from an EMBL/GenBank/DDBJ whole genome shotgun (WGS) entry which is preliminary data.</text>
</comment>
<accession>A0A066RUQ3</accession>
<keyword evidence="1" id="KW-0472">Membrane</keyword>
<sequence>MGKVIILITTFIACVCLTYVALMADFGDYCLHLVDVYSCKKWNVTKLMMLIFIGLFYGFVSGFIVKKIIIKIASAFKSSSSN</sequence>
<reference evidence="2 3" key="1">
    <citation type="submission" date="2014-04" db="EMBL/GenBank/DDBJ databases">
        <title>Draft genome sequence of Photobacterium halotolerans S2753: a solonamide, ngercheumicin and holomycin producer.</title>
        <authorList>
            <person name="Machado H.R."/>
            <person name="Gram L."/>
        </authorList>
    </citation>
    <scope>NUCLEOTIDE SEQUENCE [LARGE SCALE GENOMIC DNA]</scope>
    <source>
        <strain evidence="2 3">S2753</strain>
    </source>
</reference>
<keyword evidence="3" id="KW-1185">Reference proteome</keyword>
<name>A0A066RUQ3_9GAMM</name>
<evidence type="ECO:0000256" key="1">
    <source>
        <dbReference type="SAM" id="Phobius"/>
    </source>
</evidence>
<dbReference type="EMBL" id="JMIB01000021">
    <property type="protein sequence ID" value="KDM91437.1"/>
    <property type="molecule type" value="Genomic_DNA"/>
</dbReference>
<organism evidence="2 3">
    <name type="scientific">Photobacterium galatheae</name>
    <dbReference type="NCBI Taxonomy" id="1654360"/>
    <lineage>
        <taxon>Bacteria</taxon>
        <taxon>Pseudomonadati</taxon>
        <taxon>Pseudomonadota</taxon>
        <taxon>Gammaproteobacteria</taxon>
        <taxon>Vibrionales</taxon>
        <taxon>Vibrionaceae</taxon>
        <taxon>Photobacterium</taxon>
    </lineage>
</organism>
<evidence type="ECO:0000313" key="3">
    <source>
        <dbReference type="Proteomes" id="UP000027192"/>
    </source>
</evidence>
<dbReference type="Proteomes" id="UP000027192">
    <property type="component" value="Unassembled WGS sequence"/>
</dbReference>
<proteinExistence type="predicted"/>
<feature type="transmembrane region" description="Helical" evidence="1">
    <location>
        <begin position="47"/>
        <end position="65"/>
    </location>
</feature>
<dbReference type="AlphaFoldDB" id="A0A066RUQ3"/>
<protein>
    <submittedName>
        <fullName evidence="2">Uncharacterized protein</fullName>
    </submittedName>
</protein>
<gene>
    <name evidence="2" type="ORF">EA58_10430</name>
</gene>
<evidence type="ECO:0000313" key="2">
    <source>
        <dbReference type="EMBL" id="KDM91437.1"/>
    </source>
</evidence>
<keyword evidence="1" id="KW-0812">Transmembrane</keyword>